<dbReference type="CDD" id="cd10569">
    <property type="entry name" value="FERM_C_Talin"/>
    <property type="match status" value="1"/>
</dbReference>
<dbReference type="InterPro" id="IPR035963">
    <property type="entry name" value="FERM_2"/>
</dbReference>
<dbReference type="SMART" id="SM01244">
    <property type="entry name" value="IRS"/>
    <property type="match status" value="1"/>
</dbReference>
<feature type="domain" description="FERM" evidence="1">
    <location>
        <begin position="1"/>
        <end position="177"/>
    </location>
</feature>
<dbReference type="InterPro" id="IPR036476">
    <property type="entry name" value="Talin_cent_sf"/>
</dbReference>
<evidence type="ECO:0000313" key="2">
    <source>
        <dbReference type="EMBL" id="KAL0859680.1"/>
    </source>
</evidence>
<evidence type="ECO:0000313" key="3">
    <source>
        <dbReference type="Proteomes" id="UP001549920"/>
    </source>
</evidence>
<dbReference type="Pfam" id="PF02174">
    <property type="entry name" value="IRS"/>
    <property type="match status" value="1"/>
</dbReference>
<dbReference type="InterPro" id="IPR002404">
    <property type="entry name" value="IRS_PTB"/>
</dbReference>
<dbReference type="Gene3D" id="1.20.1420.10">
    <property type="entry name" value="Talin, central domain"/>
    <property type="match status" value="2"/>
</dbReference>
<dbReference type="InterPro" id="IPR035964">
    <property type="entry name" value="I/LWEQ_dom_sf"/>
</dbReference>
<dbReference type="InterPro" id="IPR019748">
    <property type="entry name" value="FERM_central"/>
</dbReference>
<dbReference type="InterPro" id="IPR014352">
    <property type="entry name" value="FERM/acyl-CoA-bd_prot_sf"/>
</dbReference>
<dbReference type="Gene3D" id="1.20.80.10">
    <property type="match status" value="1"/>
</dbReference>
<dbReference type="PANTHER" id="PTHR19981">
    <property type="entry name" value="TALIN"/>
    <property type="match status" value="1"/>
</dbReference>
<dbReference type="SUPFAM" id="SSF109880">
    <property type="entry name" value="A middle domain of Talin 1"/>
    <property type="match status" value="2"/>
</dbReference>
<dbReference type="Gene3D" id="1.20.120.230">
    <property type="entry name" value="Alpha-catenin/vinculin-like"/>
    <property type="match status" value="2"/>
</dbReference>
<proteinExistence type="predicted"/>
<name>A0ABR3H526_LOXSC</name>
<keyword evidence="3" id="KW-1185">Reference proteome</keyword>
<dbReference type="Pfam" id="PF09141">
    <property type="entry name" value="Talin_middle"/>
    <property type="match status" value="2"/>
</dbReference>
<dbReference type="InterPro" id="IPR011993">
    <property type="entry name" value="PH-like_dom_sf"/>
</dbReference>
<dbReference type="PANTHER" id="PTHR19981:SF1">
    <property type="entry name" value="RHEA, ISOFORM B"/>
    <property type="match status" value="1"/>
</dbReference>
<dbReference type="EMBL" id="JBEUOH010000027">
    <property type="protein sequence ID" value="KAL0859680.1"/>
    <property type="molecule type" value="Genomic_DNA"/>
</dbReference>
<gene>
    <name evidence="2" type="ORF">ABMA27_010796</name>
</gene>
<accession>A0ABR3H526</accession>
<protein>
    <recommendedName>
        <fullName evidence="1">FERM domain-containing protein</fullName>
    </recommendedName>
</protein>
<reference evidence="2 3" key="1">
    <citation type="submission" date="2024-06" db="EMBL/GenBank/DDBJ databases">
        <title>A chromosome-level genome assembly of beet webworm, Loxostege sticticalis.</title>
        <authorList>
            <person name="Zhang Y."/>
        </authorList>
    </citation>
    <scope>NUCLEOTIDE SEQUENCE [LARGE SCALE GENOMIC DNA]</scope>
    <source>
        <strain evidence="2">AQ026</strain>
        <tissue evidence="2">Whole body</tissue>
    </source>
</reference>
<sequence length="1039" mass="113610">MLNAITVEFAGIQCQVHYGDFQEDKHKPGLIENLNEYLPEQYSGSWGVEKKILKEYRKHVGLSPLEAKHLYTKTARDLPTYGVTFFLVKEKQKGKKKLVPRLLGINAESILRLDEVTKEILQAWPLTQVKTYHAGKAETFTLNFGDYSDKEYSVKTNDAHRIRDILQGYIDLIRRRMEANWTADRAEHHAVGEDYVEASRGNIMQHIQHNPKAVVEETFVGPSKIISYEPGQQITQGTQIMTVQQVVVTAKGSNHQNVVVGEVPMRKDMSMEFVRKLNRLNSNSVKVVTFLTGNDSNIEEARKLVQTMKADMPSIIEGVQESASNQPTEEARKKLLDELQELCDAMKSLEEATLGGNVYPEEGEEAAKKIADLSTQMYFSLDPRTIKRGELCRRSRKSFIQDDRMDATLRRASFIAAAQVACGTIDHAKAQLEKSYEGPILDASAVGEVERAAEDKMGKLNAAVALYLTAYADPKNVDYSAAVTSMNTINELLPELTKDAMMLSGVRDGKSRQEFLDEIRALCDAAKRVCLITDPDDHEKIQAAANEYGRVSEKLLFTFRRNGKPKHNDIVDLAKDVGRKTSLLVAKANELSSMAQPDPAAEAVDEAGVRCTEAAKDLLACATVTAPSIHEPHCQSAITAAAETLSSSAQHLAASWRPLVEDPSRRLLGEELKDRTLDLARALDRLKGAFAGLNGSPDESCDDDPIKKSHRLKFITSVGDAKNKMDEAERLLNNPIAGAPTDKTSADELQRKLAQRIAQLNAALAALVAATSDRDNPDYATADLAVSTITELMPGIVQDGKALSATQDEKSRADMLRDLKALCAATRGICEASENGGVEDLNNSASKFATTSGKLFYVFNPRANQDKEHEILDLSSAACERASQMLAGVYQLAADVGGDTGAELDRSGSKVADAANALLTSAQLTAPCMEDPRCQASLLSSANALSSTSQQLASAWRPAVQDPRFQAQGQQLEADRQALEKELERLRKACQVAAGGGHSEDSKPGVADKHRLQFITTAAAAKKQVDAAENELNKASAKE</sequence>
<dbReference type="CDD" id="cd14473">
    <property type="entry name" value="FERM_B-lobe"/>
    <property type="match status" value="1"/>
</dbReference>
<comment type="caution">
    <text evidence="2">The sequence shown here is derived from an EMBL/GenBank/DDBJ whole genome shotgun (WGS) entry which is preliminary data.</text>
</comment>
<dbReference type="SUPFAM" id="SSF47031">
    <property type="entry name" value="Second domain of FERM"/>
    <property type="match status" value="1"/>
</dbReference>
<dbReference type="InterPro" id="IPR000299">
    <property type="entry name" value="FERM_domain"/>
</dbReference>
<dbReference type="Proteomes" id="UP001549920">
    <property type="component" value="Unassembled WGS sequence"/>
</dbReference>
<dbReference type="PROSITE" id="PS50057">
    <property type="entry name" value="FERM_3"/>
    <property type="match status" value="1"/>
</dbReference>
<evidence type="ECO:0000259" key="1">
    <source>
        <dbReference type="PROSITE" id="PS50057"/>
    </source>
</evidence>
<organism evidence="2 3">
    <name type="scientific">Loxostege sticticalis</name>
    <name type="common">Beet webworm moth</name>
    <dbReference type="NCBI Taxonomy" id="481309"/>
    <lineage>
        <taxon>Eukaryota</taxon>
        <taxon>Metazoa</taxon>
        <taxon>Ecdysozoa</taxon>
        <taxon>Arthropoda</taxon>
        <taxon>Hexapoda</taxon>
        <taxon>Insecta</taxon>
        <taxon>Pterygota</taxon>
        <taxon>Neoptera</taxon>
        <taxon>Endopterygota</taxon>
        <taxon>Lepidoptera</taxon>
        <taxon>Glossata</taxon>
        <taxon>Ditrysia</taxon>
        <taxon>Pyraloidea</taxon>
        <taxon>Crambidae</taxon>
        <taxon>Pyraustinae</taxon>
        <taxon>Loxostege</taxon>
    </lineage>
</organism>
<dbReference type="SUPFAM" id="SSF50729">
    <property type="entry name" value="PH domain-like"/>
    <property type="match status" value="1"/>
</dbReference>
<dbReference type="InterPro" id="IPR015224">
    <property type="entry name" value="Talin_cent"/>
</dbReference>
<dbReference type="SUPFAM" id="SSF109885">
    <property type="entry name" value="I/LWEQ domain"/>
    <property type="match status" value="1"/>
</dbReference>
<dbReference type="Gene3D" id="2.30.29.30">
    <property type="entry name" value="Pleckstrin-homology domain (PH domain)/Phosphotyrosine-binding domain (PTB)"/>
    <property type="match status" value="1"/>
</dbReference>